<evidence type="ECO:0000256" key="10">
    <source>
        <dbReference type="RuleBase" id="RU000461"/>
    </source>
</evidence>
<accession>A0AAW0PH46</accession>
<dbReference type="InterPro" id="IPR002401">
    <property type="entry name" value="Cyt_P450_E_grp-I"/>
</dbReference>
<organism evidence="12 13">
    <name type="scientific">Mugilogobius chulae</name>
    <name type="common">yellowstripe goby</name>
    <dbReference type="NCBI Taxonomy" id="88201"/>
    <lineage>
        <taxon>Eukaryota</taxon>
        <taxon>Metazoa</taxon>
        <taxon>Chordata</taxon>
        <taxon>Craniata</taxon>
        <taxon>Vertebrata</taxon>
        <taxon>Euteleostomi</taxon>
        <taxon>Actinopterygii</taxon>
        <taxon>Neopterygii</taxon>
        <taxon>Teleostei</taxon>
        <taxon>Neoteleostei</taxon>
        <taxon>Acanthomorphata</taxon>
        <taxon>Gobiaria</taxon>
        <taxon>Gobiiformes</taxon>
        <taxon>Gobioidei</taxon>
        <taxon>Gobiidae</taxon>
        <taxon>Gobionellinae</taxon>
        <taxon>Mugilogobius</taxon>
    </lineage>
</organism>
<dbReference type="EC" id="1.14.14.1" evidence="3"/>
<comment type="cofactor">
    <cofactor evidence="1 9">
        <name>heme</name>
        <dbReference type="ChEBI" id="CHEBI:30413"/>
    </cofactor>
</comment>
<gene>
    <name evidence="12" type="ORF">WMY93_005470</name>
</gene>
<evidence type="ECO:0000256" key="6">
    <source>
        <dbReference type="ARBA" id="ARBA00023002"/>
    </source>
</evidence>
<evidence type="ECO:0000256" key="1">
    <source>
        <dbReference type="ARBA" id="ARBA00001971"/>
    </source>
</evidence>
<dbReference type="GO" id="GO:0020037">
    <property type="term" value="F:heme binding"/>
    <property type="evidence" value="ECO:0007669"/>
    <property type="project" value="InterPro"/>
</dbReference>
<evidence type="ECO:0000256" key="7">
    <source>
        <dbReference type="ARBA" id="ARBA00023004"/>
    </source>
</evidence>
<keyword evidence="4 9" id="KW-0349">Heme</keyword>
<dbReference type="Gene3D" id="1.10.630.10">
    <property type="entry name" value="Cytochrome P450"/>
    <property type="match status" value="1"/>
</dbReference>
<comment type="caution">
    <text evidence="12">The sequence shown here is derived from an EMBL/GenBank/DDBJ whole genome shotgun (WGS) entry which is preliminary data.</text>
</comment>
<dbReference type="InterPro" id="IPR001128">
    <property type="entry name" value="Cyt_P450"/>
</dbReference>
<dbReference type="AlphaFoldDB" id="A0AAW0PH46"/>
<evidence type="ECO:0000313" key="12">
    <source>
        <dbReference type="EMBL" id="KAK7929075.1"/>
    </source>
</evidence>
<dbReference type="GO" id="GO:0016712">
    <property type="term" value="F:oxidoreductase activity, acting on paired donors, with incorporation or reduction of molecular oxygen, reduced flavin or flavoprotein as one donor, and incorporation of one atom of oxygen"/>
    <property type="evidence" value="ECO:0007669"/>
    <property type="project" value="UniProtKB-EC"/>
</dbReference>
<dbReference type="InterPro" id="IPR017972">
    <property type="entry name" value="Cyt_P450_CS"/>
</dbReference>
<dbReference type="FunFam" id="1.10.630.10:FF:000182">
    <property type="entry name" value="Cytochrome P450 3A4"/>
    <property type="match status" value="1"/>
</dbReference>
<evidence type="ECO:0000256" key="5">
    <source>
        <dbReference type="ARBA" id="ARBA00022723"/>
    </source>
</evidence>
<keyword evidence="11" id="KW-1133">Transmembrane helix</keyword>
<evidence type="ECO:0000256" key="2">
    <source>
        <dbReference type="ARBA" id="ARBA00010617"/>
    </source>
</evidence>
<reference evidence="13" key="1">
    <citation type="submission" date="2024-04" db="EMBL/GenBank/DDBJ databases">
        <title>Salinicola lusitanus LLJ914,a marine bacterium isolated from the Okinawa Trough.</title>
        <authorList>
            <person name="Li J."/>
        </authorList>
    </citation>
    <scope>NUCLEOTIDE SEQUENCE [LARGE SCALE GENOMIC DNA]</scope>
</reference>
<dbReference type="PRINTS" id="PR00385">
    <property type="entry name" value="P450"/>
</dbReference>
<dbReference type="EMBL" id="JBBPFD010000004">
    <property type="protein sequence ID" value="KAK7929075.1"/>
    <property type="molecule type" value="Genomic_DNA"/>
</dbReference>
<feature type="binding site" description="axial binding residue" evidence="9">
    <location>
        <position position="299"/>
    </location>
    <ligand>
        <name>heme</name>
        <dbReference type="ChEBI" id="CHEBI:30413"/>
    </ligand>
    <ligandPart>
        <name>Fe</name>
        <dbReference type="ChEBI" id="CHEBI:18248"/>
    </ligandPart>
</feature>
<dbReference type="InterPro" id="IPR050705">
    <property type="entry name" value="Cytochrome_P450_3A"/>
</dbReference>
<keyword evidence="7 9" id="KW-0408">Iron</keyword>
<dbReference type="InterPro" id="IPR036396">
    <property type="entry name" value="Cyt_P450_sf"/>
</dbReference>
<keyword evidence="6 10" id="KW-0560">Oxidoreductase</keyword>
<dbReference type="PRINTS" id="PR00463">
    <property type="entry name" value="EP450I"/>
</dbReference>
<sequence length="356" mass="40909">MFKLMKFHSSKMVKSLKERAQKNEVITIKEVFGSYSIDIMGSCILSVDMDVTNSPSEQLVYHANNLFKISIPFFMLLGFFPFLTPVLNWLGVSFFSKSSFAFFRNIVEKIRQDRKNGSDKKHADFLQYLTQVQSNNTFKGETYEQVLSDHELLCMLVMFVVGGFDTSATTLAFLAYNLALNPDVMSRLQEEIDTTFPDNAPVEFEALMQMEYLDCVVNESLRLYPPIARTDRVAKETVTVKGITIPKNMTVMVPFYALHRDPELWPEPEQFKPERFSKENKEQIQAYSYMPFGVGPRNCVGMRFAQAAVKLAIVDVLRHYSFCVCEETEIPLEMSYKGMMAPVRPIKLRVQPRSTE</sequence>
<keyword evidence="13" id="KW-1185">Reference proteome</keyword>
<evidence type="ECO:0000256" key="9">
    <source>
        <dbReference type="PIRSR" id="PIRSR602401-1"/>
    </source>
</evidence>
<keyword evidence="11" id="KW-0812">Transmembrane</keyword>
<keyword evidence="8 10" id="KW-0503">Monooxygenase</keyword>
<dbReference type="PANTHER" id="PTHR24302">
    <property type="entry name" value="CYTOCHROME P450 FAMILY 3"/>
    <property type="match status" value="1"/>
</dbReference>
<dbReference type="Proteomes" id="UP001460270">
    <property type="component" value="Unassembled WGS sequence"/>
</dbReference>
<proteinExistence type="inferred from homology"/>
<dbReference type="GO" id="GO:0008395">
    <property type="term" value="F:steroid hydroxylase activity"/>
    <property type="evidence" value="ECO:0007669"/>
    <property type="project" value="TreeGrafter"/>
</dbReference>
<evidence type="ECO:0000256" key="3">
    <source>
        <dbReference type="ARBA" id="ARBA00012109"/>
    </source>
</evidence>
<name>A0AAW0PH46_9GOBI</name>
<evidence type="ECO:0000256" key="11">
    <source>
        <dbReference type="SAM" id="Phobius"/>
    </source>
</evidence>
<comment type="similarity">
    <text evidence="2 10">Belongs to the cytochrome P450 family.</text>
</comment>
<protein>
    <recommendedName>
        <fullName evidence="3">unspecific monooxygenase</fullName>
        <ecNumber evidence="3">1.14.14.1</ecNumber>
    </recommendedName>
</protein>
<evidence type="ECO:0000313" key="13">
    <source>
        <dbReference type="Proteomes" id="UP001460270"/>
    </source>
</evidence>
<keyword evidence="11" id="KW-0472">Membrane</keyword>
<dbReference type="PANTHER" id="PTHR24302:SF32">
    <property type="entry name" value="CYTOCHROME P450, FAMILY 3, SUBFAMILY A, POLYPEPTIDE 65"/>
    <property type="match status" value="1"/>
</dbReference>
<dbReference type="PROSITE" id="PS00086">
    <property type="entry name" value="CYTOCHROME_P450"/>
    <property type="match status" value="1"/>
</dbReference>
<feature type="transmembrane region" description="Helical" evidence="11">
    <location>
        <begin position="152"/>
        <end position="176"/>
    </location>
</feature>
<dbReference type="GO" id="GO:0005506">
    <property type="term" value="F:iron ion binding"/>
    <property type="evidence" value="ECO:0007669"/>
    <property type="project" value="InterPro"/>
</dbReference>
<dbReference type="Pfam" id="PF00067">
    <property type="entry name" value="p450"/>
    <property type="match status" value="1"/>
</dbReference>
<keyword evidence="5 9" id="KW-0479">Metal-binding</keyword>
<evidence type="ECO:0000256" key="8">
    <source>
        <dbReference type="ARBA" id="ARBA00023033"/>
    </source>
</evidence>
<dbReference type="SUPFAM" id="SSF48264">
    <property type="entry name" value="Cytochrome P450"/>
    <property type="match status" value="1"/>
</dbReference>
<evidence type="ECO:0000256" key="4">
    <source>
        <dbReference type="ARBA" id="ARBA00022617"/>
    </source>
</evidence>